<dbReference type="EMBL" id="CP107006">
    <property type="protein sequence ID" value="UYQ92930.1"/>
    <property type="molecule type" value="Genomic_DNA"/>
</dbReference>
<evidence type="ECO:0000313" key="2">
    <source>
        <dbReference type="EMBL" id="UYQ92930.1"/>
    </source>
</evidence>
<dbReference type="RefSeq" id="WP_264281098.1">
    <property type="nucleotide sequence ID" value="NZ_CP107006.1"/>
</dbReference>
<sequence>MDRRESLKALFIGSISAGTLVTACDNPDKKPEAKTAATKGYGRTPDEATRDEKLHAEKFFTAAELTTIGLLANIIIPKDEHSGSATDAGVPDFIEFMAKDQPALQTPLRGGLRWLDVFSLKTHGHIFSESSEKQQLAIIDQIAYPAKAKPELSQGVSFFNLMRNLTATGFFTSEMGVKDLGYQGNKPNVWDGVPEEVLKQYNTSYDEKLLPLYIKPEDRGTIMTWDEA</sequence>
<organism evidence="2 3">
    <name type="scientific">Chitinophaga horti</name>
    <dbReference type="NCBI Taxonomy" id="2920382"/>
    <lineage>
        <taxon>Bacteria</taxon>
        <taxon>Pseudomonadati</taxon>
        <taxon>Bacteroidota</taxon>
        <taxon>Chitinophagia</taxon>
        <taxon>Chitinophagales</taxon>
        <taxon>Chitinophagaceae</taxon>
        <taxon>Chitinophaga</taxon>
    </lineage>
</organism>
<evidence type="ECO:0000313" key="3">
    <source>
        <dbReference type="Proteomes" id="UP001162741"/>
    </source>
</evidence>
<proteinExistence type="predicted"/>
<keyword evidence="3" id="KW-1185">Reference proteome</keyword>
<dbReference type="InterPro" id="IPR027056">
    <property type="entry name" value="Gluconate_2DH_su3"/>
</dbReference>
<reference evidence="2" key="1">
    <citation type="submission" date="2022-10" db="EMBL/GenBank/DDBJ databases">
        <title>Chitinophaga sp. nov., isolated from soil.</title>
        <authorList>
            <person name="Jeon C.O."/>
        </authorList>
    </citation>
    <scope>NUCLEOTIDE SEQUENCE</scope>
    <source>
        <strain evidence="2">R8</strain>
    </source>
</reference>
<dbReference type="Proteomes" id="UP001162741">
    <property type="component" value="Chromosome"/>
</dbReference>
<feature type="region of interest" description="Disordered" evidence="1">
    <location>
        <begin position="26"/>
        <end position="47"/>
    </location>
</feature>
<gene>
    <name evidence="2" type="ORF">MKQ68_22880</name>
</gene>
<evidence type="ECO:0000256" key="1">
    <source>
        <dbReference type="SAM" id="MobiDB-lite"/>
    </source>
</evidence>
<name>A0ABY6IZX7_9BACT</name>
<protein>
    <submittedName>
        <fullName evidence="2">Gluconate 2-dehydrogenase subunit 3 family protein</fullName>
    </submittedName>
</protein>
<dbReference type="Pfam" id="PF13618">
    <property type="entry name" value="Gluconate_2-dh3"/>
    <property type="match status" value="1"/>
</dbReference>
<dbReference type="PROSITE" id="PS51257">
    <property type="entry name" value="PROKAR_LIPOPROTEIN"/>
    <property type="match status" value="1"/>
</dbReference>
<accession>A0ABY6IZX7</accession>